<organism evidence="4">
    <name type="scientific">Prymnesium polylepis</name>
    <dbReference type="NCBI Taxonomy" id="72548"/>
    <lineage>
        <taxon>Eukaryota</taxon>
        <taxon>Haptista</taxon>
        <taxon>Haptophyta</taxon>
        <taxon>Prymnesiophyceae</taxon>
        <taxon>Prymnesiales</taxon>
        <taxon>Prymnesiaceae</taxon>
        <taxon>Prymnesium</taxon>
    </lineage>
</organism>
<dbReference type="PANTHER" id="PTHR45705:SF1">
    <property type="entry name" value="FI20236P1"/>
    <property type="match status" value="1"/>
</dbReference>
<feature type="compositionally biased region" description="Basic and acidic residues" evidence="2">
    <location>
        <begin position="110"/>
        <end position="122"/>
    </location>
</feature>
<evidence type="ECO:0000256" key="1">
    <source>
        <dbReference type="PROSITE-ProRule" id="PRU00288"/>
    </source>
</evidence>
<dbReference type="InterPro" id="IPR038508">
    <property type="entry name" value="ArfGAP_dom_sf"/>
</dbReference>
<dbReference type="GO" id="GO:0008270">
    <property type="term" value="F:zinc ion binding"/>
    <property type="evidence" value="ECO:0007669"/>
    <property type="project" value="UniProtKB-KW"/>
</dbReference>
<proteinExistence type="predicted"/>
<dbReference type="PANTHER" id="PTHR45705">
    <property type="entry name" value="FI20236P1"/>
    <property type="match status" value="1"/>
</dbReference>
<feature type="domain" description="Arf-GAP" evidence="3">
    <location>
        <begin position="21"/>
        <end position="132"/>
    </location>
</feature>
<dbReference type="AlphaFoldDB" id="A0A7S4MI83"/>
<name>A0A7S4MI83_9EUKA</name>
<keyword evidence="1" id="KW-0863">Zinc-finger</keyword>
<dbReference type="SMART" id="SM00105">
    <property type="entry name" value="ArfGap"/>
    <property type="match status" value="1"/>
</dbReference>
<evidence type="ECO:0000259" key="3">
    <source>
        <dbReference type="PROSITE" id="PS50115"/>
    </source>
</evidence>
<evidence type="ECO:0000256" key="2">
    <source>
        <dbReference type="SAM" id="MobiDB-lite"/>
    </source>
</evidence>
<keyword evidence="1" id="KW-0862">Zinc</keyword>
<dbReference type="Gene3D" id="1.10.220.150">
    <property type="entry name" value="Arf GTPase activating protein"/>
    <property type="match status" value="1"/>
</dbReference>
<dbReference type="InterPro" id="IPR001164">
    <property type="entry name" value="ArfGAP_dom"/>
</dbReference>
<dbReference type="PROSITE" id="PS50115">
    <property type="entry name" value="ARFGAP"/>
    <property type="match status" value="1"/>
</dbReference>
<dbReference type="GO" id="GO:0005096">
    <property type="term" value="F:GTPase activator activity"/>
    <property type="evidence" value="ECO:0007669"/>
    <property type="project" value="InterPro"/>
</dbReference>
<feature type="region of interest" description="Disordered" evidence="2">
    <location>
        <begin position="103"/>
        <end position="122"/>
    </location>
</feature>
<keyword evidence="1" id="KW-0479">Metal-binding</keyword>
<dbReference type="EMBL" id="HBKO01021226">
    <property type="protein sequence ID" value="CAE2224148.1"/>
    <property type="molecule type" value="Transcribed_RNA"/>
</dbReference>
<dbReference type="SUPFAM" id="SSF57863">
    <property type="entry name" value="ArfGap/RecO-like zinc finger"/>
    <property type="match status" value="1"/>
</dbReference>
<dbReference type="Pfam" id="PF01412">
    <property type="entry name" value="ArfGap"/>
    <property type="match status" value="1"/>
</dbReference>
<gene>
    <name evidence="4" type="ORF">CPOL0286_LOCUS9561</name>
</gene>
<dbReference type="GO" id="GO:0005737">
    <property type="term" value="C:cytoplasm"/>
    <property type="evidence" value="ECO:0007669"/>
    <property type="project" value="TreeGrafter"/>
</dbReference>
<evidence type="ECO:0000313" key="4">
    <source>
        <dbReference type="EMBL" id="CAE2224148.1"/>
    </source>
</evidence>
<accession>A0A7S4MI83</accession>
<reference evidence="4" key="1">
    <citation type="submission" date="2021-01" db="EMBL/GenBank/DDBJ databases">
        <authorList>
            <person name="Corre E."/>
            <person name="Pelletier E."/>
            <person name="Niang G."/>
            <person name="Scheremetjew M."/>
            <person name="Finn R."/>
            <person name="Kale V."/>
            <person name="Holt S."/>
            <person name="Cochrane G."/>
            <person name="Meng A."/>
            <person name="Brown T."/>
            <person name="Cohen L."/>
        </authorList>
    </citation>
    <scope>NUCLEOTIDE SEQUENCE</scope>
    <source>
        <strain evidence="4">UIO037</strain>
    </source>
</reference>
<dbReference type="PRINTS" id="PR00405">
    <property type="entry name" value="REVINTRACTNG"/>
</dbReference>
<dbReference type="InterPro" id="IPR037278">
    <property type="entry name" value="ARFGAP/RecO"/>
</dbReference>
<dbReference type="CDD" id="cd08204">
    <property type="entry name" value="ArfGap"/>
    <property type="match status" value="1"/>
</dbReference>
<protein>
    <recommendedName>
        <fullName evidence="3">Arf-GAP domain-containing protein</fullName>
    </recommendedName>
</protein>
<dbReference type="InterPro" id="IPR051718">
    <property type="entry name" value="ARF_GTPase-activating"/>
</dbReference>
<sequence length="336" mass="35952">MAAGKTAESTARAREVDKASHAELNRMRAQPCNSECFDCTALKPGWAVLPHGVFVCIDCAQVHRNIGRHISQTKAINTGTYLWYPHELQVMREIGNGRALRALRGAPSKPSRDASPAEKEAYARAKYEERRWGPHYDAAGIAPGAEPTLNAAVAPAAAPSAAPQPMCVKPKVGMAHAKRLPTATPARPEPAVGDLIGDLISLDALPTPVPAAAAPVADLWPVSIPSTMTSLSAGSLSERERSLDWAVWEEPAAIKAAAAPASNKNEGWAVWEEEQRGIAAAQEEKRAAGWGTKKAAVLSQFGQFAGYPQQANSFQQPQPWDAPMDSPAHFFARYGL</sequence>